<evidence type="ECO:0000259" key="5">
    <source>
        <dbReference type="Pfam" id="PF07715"/>
    </source>
</evidence>
<sequence length="813" mass="91726">MPGITGIRALAVMKKILLIVSLLNCLCTQLYAQDEPSSTYPITGKLEDSEKKPVPFANVALLAAKDSALIGGGTADENGLFNIPAEPGSYLIKITFLAMDEKIIPNVRVAAQPVVLGTITLTSNARVLEELVVQGEKSQMELQLDKRVFNVGKDLANIGGNASDILNNMPSVTVDVEGNVALRGSGNVRILIDGKQSGMVGLNPAEALRQIPADLIESVEIITNPSSRYDAEGEVGILNIVMKKNIRYGLNGTFTGTAGYPSNFGASFNVNYRKKKVNLIANYGFMYRDGPGRGHSRQEYNSADTSFVYEQTNRRNRAGYSNNVRVGLDYFLNNHNTITATLSVRKSQNDNKSRLEYRDFDMNNILTRTVTRSENETEPRTNIEAALNYRKTFERKGQSLTFDAKYILSDETEASQYHEVADNNTVDIRQRSYNTEDEKNFLAQLDYIHPLGKDGKLEAGLKTSIRLLDNDFSVHQQLEPDYWVILPDYDNRLAYDEKIHAAYLMASNQFGKVFVQAGLRGEYTDILTELKKTAKINHREYFNLFPSIHLSYKLADAQTLQLSYSYRLSRPSFRDLLPFSNFSDSRVFRAGNPLLNPEFTHSFEAGHLLNMNKGTLLSSVYYRRRLGVVENITSVDSTGFTTITPINLSTGDSYGFEFNLTYDPAPWWKLTANANVFRAMNEGYYNDKLYQSDTYSWTSRFSSRITLFGSVDFQSSLNYRAPRRTTQGKDLSIYFIDLGLSKDILKGRGTLTASARDLLNSQKRRSITENAGYYSYSVFQWRPRQFLVTLSYRLNRSKEKQNMDKQGEMNDEE</sequence>
<keyword evidence="7" id="KW-0675">Receptor</keyword>
<dbReference type="SUPFAM" id="SSF56935">
    <property type="entry name" value="Porins"/>
    <property type="match status" value="1"/>
</dbReference>
<evidence type="ECO:0000256" key="1">
    <source>
        <dbReference type="ARBA" id="ARBA00004442"/>
    </source>
</evidence>
<feature type="chain" id="PRO_5015153352" evidence="4">
    <location>
        <begin position="33"/>
        <end position="813"/>
    </location>
</feature>
<dbReference type="Pfam" id="PF07715">
    <property type="entry name" value="Plug"/>
    <property type="match status" value="1"/>
</dbReference>
<dbReference type="GO" id="GO:0009279">
    <property type="term" value="C:cell outer membrane"/>
    <property type="evidence" value="ECO:0007669"/>
    <property type="project" value="UniProtKB-SubCell"/>
</dbReference>
<dbReference type="PANTHER" id="PTHR40980:SF4">
    <property type="entry name" value="TONB-DEPENDENT RECEPTOR-LIKE BETA-BARREL DOMAIN-CONTAINING PROTEIN"/>
    <property type="match status" value="1"/>
</dbReference>
<protein>
    <submittedName>
        <fullName evidence="7">Outer membrane receptor protein involved in Fe transport</fullName>
    </submittedName>
</protein>
<keyword evidence="4" id="KW-0732">Signal</keyword>
<evidence type="ECO:0000256" key="2">
    <source>
        <dbReference type="ARBA" id="ARBA00023136"/>
    </source>
</evidence>
<gene>
    <name evidence="7" type="ORF">CLV60_10639</name>
</gene>
<dbReference type="Pfam" id="PF14905">
    <property type="entry name" value="OMP_b-brl_3"/>
    <property type="match status" value="1"/>
</dbReference>
<evidence type="ECO:0000313" key="8">
    <source>
        <dbReference type="Proteomes" id="UP000241964"/>
    </source>
</evidence>
<evidence type="ECO:0000256" key="3">
    <source>
        <dbReference type="ARBA" id="ARBA00023237"/>
    </source>
</evidence>
<comment type="subcellular location">
    <subcellularLocation>
        <location evidence="1">Cell outer membrane</location>
    </subcellularLocation>
</comment>
<dbReference type="InterPro" id="IPR008969">
    <property type="entry name" value="CarboxyPept-like_regulatory"/>
</dbReference>
<dbReference type="EMBL" id="PYAS01000006">
    <property type="protein sequence ID" value="PSL28436.1"/>
    <property type="molecule type" value="Genomic_DNA"/>
</dbReference>
<organism evidence="7 8">
    <name type="scientific">Dyadobacter jiangsuensis</name>
    <dbReference type="NCBI Taxonomy" id="1591085"/>
    <lineage>
        <taxon>Bacteria</taxon>
        <taxon>Pseudomonadati</taxon>
        <taxon>Bacteroidota</taxon>
        <taxon>Cytophagia</taxon>
        <taxon>Cytophagales</taxon>
        <taxon>Spirosomataceae</taxon>
        <taxon>Dyadobacter</taxon>
    </lineage>
</organism>
<keyword evidence="8" id="KW-1185">Reference proteome</keyword>
<keyword evidence="2" id="KW-0472">Membrane</keyword>
<feature type="signal peptide" evidence="4">
    <location>
        <begin position="1"/>
        <end position="32"/>
    </location>
</feature>
<evidence type="ECO:0000259" key="6">
    <source>
        <dbReference type="Pfam" id="PF14905"/>
    </source>
</evidence>
<accession>A0A2P8G3C6</accession>
<dbReference type="Gene3D" id="2.40.170.20">
    <property type="entry name" value="TonB-dependent receptor, beta-barrel domain"/>
    <property type="match status" value="1"/>
</dbReference>
<feature type="domain" description="TonB-dependent receptor plug" evidence="5">
    <location>
        <begin position="160"/>
        <end position="232"/>
    </location>
</feature>
<dbReference type="SUPFAM" id="SSF49464">
    <property type="entry name" value="Carboxypeptidase regulatory domain-like"/>
    <property type="match status" value="1"/>
</dbReference>
<dbReference type="Proteomes" id="UP000241964">
    <property type="component" value="Unassembled WGS sequence"/>
</dbReference>
<evidence type="ECO:0000256" key="4">
    <source>
        <dbReference type="SAM" id="SignalP"/>
    </source>
</evidence>
<dbReference type="PANTHER" id="PTHR40980">
    <property type="entry name" value="PLUG DOMAIN-CONTAINING PROTEIN"/>
    <property type="match status" value="1"/>
</dbReference>
<name>A0A2P8G3C6_9BACT</name>
<evidence type="ECO:0000313" key="7">
    <source>
        <dbReference type="EMBL" id="PSL28436.1"/>
    </source>
</evidence>
<feature type="domain" description="Outer membrane protein beta-barrel" evidence="6">
    <location>
        <begin position="391"/>
        <end position="792"/>
    </location>
</feature>
<dbReference type="AlphaFoldDB" id="A0A2P8G3C6"/>
<keyword evidence="3" id="KW-0998">Cell outer membrane</keyword>
<reference evidence="7 8" key="1">
    <citation type="submission" date="2018-03" db="EMBL/GenBank/DDBJ databases">
        <title>Genomic Encyclopedia of Archaeal and Bacterial Type Strains, Phase II (KMG-II): from individual species to whole genera.</title>
        <authorList>
            <person name="Goeker M."/>
        </authorList>
    </citation>
    <scope>NUCLEOTIDE SEQUENCE [LARGE SCALE GENOMIC DNA]</scope>
    <source>
        <strain evidence="7 8">DSM 29057</strain>
    </source>
</reference>
<comment type="caution">
    <text evidence="7">The sequence shown here is derived from an EMBL/GenBank/DDBJ whole genome shotgun (WGS) entry which is preliminary data.</text>
</comment>
<proteinExistence type="predicted"/>
<dbReference type="InterPro" id="IPR036942">
    <property type="entry name" value="Beta-barrel_TonB_sf"/>
</dbReference>
<dbReference type="Gene3D" id="2.170.130.10">
    <property type="entry name" value="TonB-dependent receptor, plug domain"/>
    <property type="match status" value="1"/>
</dbReference>
<dbReference type="InterPro" id="IPR041700">
    <property type="entry name" value="OMP_b-brl_3"/>
</dbReference>
<dbReference type="InterPro" id="IPR037066">
    <property type="entry name" value="Plug_dom_sf"/>
</dbReference>
<dbReference type="InterPro" id="IPR012910">
    <property type="entry name" value="Plug_dom"/>
</dbReference>